<dbReference type="GeneID" id="27339996"/>
<protein>
    <submittedName>
        <fullName evidence="1">Uncharacterized protein</fullName>
    </submittedName>
</protein>
<evidence type="ECO:0000313" key="2">
    <source>
        <dbReference type="Proteomes" id="UP000054466"/>
    </source>
</evidence>
<dbReference type="VEuPathDB" id="FungiDB:PV07_00802"/>
<reference evidence="1 2" key="1">
    <citation type="submission" date="2015-01" db="EMBL/GenBank/DDBJ databases">
        <title>The Genome Sequence of Cladophialophora immunda CBS83496.</title>
        <authorList>
            <consortium name="The Broad Institute Genomics Platform"/>
            <person name="Cuomo C."/>
            <person name="de Hoog S."/>
            <person name="Gorbushina A."/>
            <person name="Stielow B."/>
            <person name="Teixiera M."/>
            <person name="Abouelleil A."/>
            <person name="Chapman S.B."/>
            <person name="Priest M."/>
            <person name="Young S.K."/>
            <person name="Wortman J."/>
            <person name="Nusbaum C."/>
            <person name="Birren B."/>
        </authorList>
    </citation>
    <scope>NUCLEOTIDE SEQUENCE [LARGE SCALE GENOMIC DNA]</scope>
    <source>
        <strain evidence="1 2">CBS 83496</strain>
    </source>
</reference>
<dbReference type="EMBL" id="KN847040">
    <property type="protein sequence ID" value="KIW33999.1"/>
    <property type="molecule type" value="Genomic_DNA"/>
</dbReference>
<dbReference type="RefSeq" id="XP_016254215.1">
    <property type="nucleotide sequence ID" value="XM_016387287.1"/>
</dbReference>
<proteinExistence type="predicted"/>
<evidence type="ECO:0000313" key="1">
    <source>
        <dbReference type="EMBL" id="KIW33999.1"/>
    </source>
</evidence>
<dbReference type="Proteomes" id="UP000054466">
    <property type="component" value="Unassembled WGS sequence"/>
</dbReference>
<sequence>MGEGTAPGVRYGVAALLAAESIDFAESLWPSLVPSNKCGRRPMACTFWIETDEKPLLFRVSDPVTRPFLKCSFETQPLLSSPRNQIDGEDADDCLRIDRLGSEPVDGSRVELYPLRTNPGKKFCVLDGVRFIFQGPRDILKKHVLDCILCHALAVATIPI</sequence>
<accession>A0A0D2DEC9</accession>
<dbReference type="HOGENOM" id="CLU_1651970_0_0_1"/>
<dbReference type="AlphaFoldDB" id="A0A0D2DEC9"/>
<gene>
    <name evidence="1" type="ORF">PV07_00802</name>
</gene>
<keyword evidence="2" id="KW-1185">Reference proteome</keyword>
<name>A0A0D2DEC9_9EURO</name>
<organism evidence="1 2">
    <name type="scientific">Cladophialophora immunda</name>
    <dbReference type="NCBI Taxonomy" id="569365"/>
    <lineage>
        <taxon>Eukaryota</taxon>
        <taxon>Fungi</taxon>
        <taxon>Dikarya</taxon>
        <taxon>Ascomycota</taxon>
        <taxon>Pezizomycotina</taxon>
        <taxon>Eurotiomycetes</taxon>
        <taxon>Chaetothyriomycetidae</taxon>
        <taxon>Chaetothyriales</taxon>
        <taxon>Herpotrichiellaceae</taxon>
        <taxon>Cladophialophora</taxon>
    </lineage>
</organism>